<evidence type="ECO:0000313" key="2">
    <source>
        <dbReference type="Proteomes" id="UP001367508"/>
    </source>
</evidence>
<sequence>MPKAIKLVCPLVHRSKVRDGRVLVKSKTLLIGKLKSIYGINVVFGTPVSLPSHLRFPDIVIWDTGVLNGTCKLEEGINGSFFLLALKFLYGKSPGPDFKCAADMVSLQHFREAGLISLSIGDVHY</sequence>
<keyword evidence="2" id="KW-1185">Reference proteome</keyword>
<comment type="caution">
    <text evidence="1">The sequence shown here is derived from an EMBL/GenBank/DDBJ whole genome shotgun (WGS) entry which is preliminary data.</text>
</comment>
<dbReference type="Proteomes" id="UP001367508">
    <property type="component" value="Unassembled WGS sequence"/>
</dbReference>
<proteinExistence type="predicted"/>
<accession>A0AAN9N1R8</accession>
<dbReference type="EMBL" id="JAYMYQ010000001">
    <property type="protein sequence ID" value="KAK7362094.1"/>
    <property type="molecule type" value="Genomic_DNA"/>
</dbReference>
<dbReference type="AlphaFoldDB" id="A0AAN9N1R8"/>
<organism evidence="1 2">
    <name type="scientific">Canavalia gladiata</name>
    <name type="common">Sword bean</name>
    <name type="synonym">Dolichos gladiatus</name>
    <dbReference type="NCBI Taxonomy" id="3824"/>
    <lineage>
        <taxon>Eukaryota</taxon>
        <taxon>Viridiplantae</taxon>
        <taxon>Streptophyta</taxon>
        <taxon>Embryophyta</taxon>
        <taxon>Tracheophyta</taxon>
        <taxon>Spermatophyta</taxon>
        <taxon>Magnoliopsida</taxon>
        <taxon>eudicotyledons</taxon>
        <taxon>Gunneridae</taxon>
        <taxon>Pentapetalae</taxon>
        <taxon>rosids</taxon>
        <taxon>fabids</taxon>
        <taxon>Fabales</taxon>
        <taxon>Fabaceae</taxon>
        <taxon>Papilionoideae</taxon>
        <taxon>50 kb inversion clade</taxon>
        <taxon>NPAAA clade</taxon>
        <taxon>indigoferoid/millettioid clade</taxon>
        <taxon>Phaseoleae</taxon>
        <taxon>Canavalia</taxon>
    </lineage>
</organism>
<protein>
    <submittedName>
        <fullName evidence="1">Uncharacterized protein</fullName>
    </submittedName>
</protein>
<reference evidence="1 2" key="1">
    <citation type="submission" date="2024-01" db="EMBL/GenBank/DDBJ databases">
        <title>The genomes of 5 underutilized Papilionoideae crops provide insights into root nodulation and disease resistanc.</title>
        <authorList>
            <person name="Jiang F."/>
        </authorList>
    </citation>
    <scope>NUCLEOTIDE SEQUENCE [LARGE SCALE GENOMIC DNA]</scope>
    <source>
        <strain evidence="1">LVBAO_FW01</strain>
        <tissue evidence="1">Leaves</tissue>
    </source>
</reference>
<name>A0AAN9N1R8_CANGL</name>
<evidence type="ECO:0000313" key="1">
    <source>
        <dbReference type="EMBL" id="KAK7362094.1"/>
    </source>
</evidence>
<gene>
    <name evidence="1" type="ORF">VNO77_04194</name>
</gene>